<dbReference type="SUPFAM" id="SSF51556">
    <property type="entry name" value="Metallo-dependent hydrolases"/>
    <property type="match status" value="1"/>
</dbReference>
<evidence type="ECO:0000256" key="3">
    <source>
        <dbReference type="SAM" id="MobiDB-lite"/>
    </source>
</evidence>
<sequence>MSTNHDEQQAGPDLQEPEGSRIEASRRQFLKFSAAASAAAAGALVPSAAFADDDLLMTGRSDRPSWAPTKYLIDCHAHLGSGPTVAELAPNIHSAADWGALRTKQPEKFAKAVGEDAVDDSAILLRAMDKYGVTHAILQTAPGKGTNNQMVLDAARNSNGRFFPIYRPEAVSNAAARGTLGVDYGDEVSKVVRQIADELQSPAMSATRGVGEVVPVTTEIHPAKIARDMAPIMEVLKARGDLPIMFPTGYTGWKGVHYYVFSPIWVDEVAANFPTVPIVLTKMGRSIRASFDACLSVAMRNANVYFDMTDTSAEHLREAISIIGAQRIMYGSDLSAISSNHSTMDNLRTAIETRLSAEEREQIAWKTANQIYKLGLKG</sequence>
<proteinExistence type="predicted"/>
<dbReference type="Gene3D" id="3.20.20.140">
    <property type="entry name" value="Metal-dependent hydrolases"/>
    <property type="match status" value="1"/>
</dbReference>
<evidence type="ECO:0000313" key="6">
    <source>
        <dbReference type="Proteomes" id="UP000025238"/>
    </source>
</evidence>
<protein>
    <recommendedName>
        <fullName evidence="4">Amidohydrolase-related domain-containing protein</fullName>
    </recommendedName>
</protein>
<dbReference type="PROSITE" id="PS51318">
    <property type="entry name" value="TAT"/>
    <property type="match status" value="1"/>
</dbReference>
<gene>
    <name evidence="5" type="ORF">UIB01_06295</name>
</gene>
<dbReference type="PATRIC" id="fig|316.97.peg.1271"/>
<evidence type="ECO:0000259" key="4">
    <source>
        <dbReference type="Pfam" id="PF04909"/>
    </source>
</evidence>
<dbReference type="InterPro" id="IPR006680">
    <property type="entry name" value="Amidohydro-rel"/>
</dbReference>
<evidence type="ECO:0000313" key="5">
    <source>
        <dbReference type="EMBL" id="AHY45072.1"/>
    </source>
</evidence>
<dbReference type="AlphaFoldDB" id="A0A023WXZ4"/>
<dbReference type="Pfam" id="PF10518">
    <property type="entry name" value="TAT_signal"/>
    <property type="match status" value="1"/>
</dbReference>
<organism evidence="5 6">
    <name type="scientific">Stutzerimonas stutzeri</name>
    <name type="common">Pseudomonas stutzeri</name>
    <dbReference type="NCBI Taxonomy" id="316"/>
    <lineage>
        <taxon>Bacteria</taxon>
        <taxon>Pseudomonadati</taxon>
        <taxon>Pseudomonadota</taxon>
        <taxon>Gammaproteobacteria</taxon>
        <taxon>Pseudomonadales</taxon>
        <taxon>Pseudomonadaceae</taxon>
        <taxon>Stutzerimonas</taxon>
    </lineage>
</organism>
<dbReference type="PANTHER" id="PTHR21240">
    <property type="entry name" value="2-AMINO-3-CARBOXYLMUCONATE-6-SEMIALDEHYDE DECARBOXYLASE"/>
    <property type="match status" value="1"/>
</dbReference>
<feature type="region of interest" description="Disordered" evidence="3">
    <location>
        <begin position="1"/>
        <end position="22"/>
    </location>
</feature>
<keyword evidence="1" id="KW-0732">Signal</keyword>
<dbReference type="GO" id="GO:0016787">
    <property type="term" value="F:hydrolase activity"/>
    <property type="evidence" value="ECO:0007669"/>
    <property type="project" value="InterPro"/>
</dbReference>
<dbReference type="GO" id="GO:0016831">
    <property type="term" value="F:carboxy-lyase activity"/>
    <property type="evidence" value="ECO:0007669"/>
    <property type="project" value="InterPro"/>
</dbReference>
<evidence type="ECO:0000256" key="2">
    <source>
        <dbReference type="ARBA" id="ARBA00023239"/>
    </source>
</evidence>
<dbReference type="InterPro" id="IPR032466">
    <property type="entry name" value="Metal_Hydrolase"/>
</dbReference>
<feature type="domain" description="Amidohydrolase-related" evidence="4">
    <location>
        <begin position="73"/>
        <end position="374"/>
    </location>
</feature>
<dbReference type="EMBL" id="CP007509">
    <property type="protein sequence ID" value="AHY45072.1"/>
    <property type="molecule type" value="Genomic_DNA"/>
</dbReference>
<dbReference type="PANTHER" id="PTHR21240:SF19">
    <property type="entry name" value="CATALYTIC_ HYDROLASE"/>
    <property type="match status" value="1"/>
</dbReference>
<evidence type="ECO:0000256" key="1">
    <source>
        <dbReference type="ARBA" id="ARBA00022729"/>
    </source>
</evidence>
<dbReference type="InterPro" id="IPR019546">
    <property type="entry name" value="TAT_signal_bac_arc"/>
</dbReference>
<accession>A0A023WXZ4</accession>
<dbReference type="NCBIfam" id="TIGR01409">
    <property type="entry name" value="TAT_signal_seq"/>
    <property type="match status" value="1"/>
</dbReference>
<dbReference type="Pfam" id="PF04909">
    <property type="entry name" value="Amidohydro_2"/>
    <property type="match status" value="1"/>
</dbReference>
<dbReference type="InterPro" id="IPR006311">
    <property type="entry name" value="TAT_signal"/>
</dbReference>
<reference evidence="5 6" key="1">
    <citation type="submission" date="2014-03" db="EMBL/GenBank/DDBJ databases">
        <title>Complete genome sequence of Pseudomonas stutzeri 19SMN4.</title>
        <authorList>
            <person name="Brunet-Galmes I."/>
            <person name="Nogales B."/>
            <person name="Busquets A."/>
            <person name="Pena A."/>
            <person name="Gomila M."/>
            <person name="Garcia-Valdes E."/>
            <person name="Lalucat J."/>
            <person name="Bennasar A."/>
            <person name="Bosch R."/>
        </authorList>
    </citation>
    <scope>NUCLEOTIDE SEQUENCE [LARGE SCALE GENOMIC DNA]</scope>
    <source>
        <strain evidence="5 6">19SMN4</strain>
    </source>
</reference>
<dbReference type="Proteomes" id="UP000025238">
    <property type="component" value="Chromosome"/>
</dbReference>
<name>A0A023WXZ4_STUST</name>
<dbReference type="InterPro" id="IPR032465">
    <property type="entry name" value="ACMSD"/>
</dbReference>
<dbReference type="KEGG" id="pstu:UIB01_06295"/>
<keyword evidence="2" id="KW-0456">Lyase</keyword>